<dbReference type="PANTHER" id="PTHR43161:SF23">
    <property type="entry name" value="(R,R)-BUTANEDIOL DEHYDROGENASE-RELATED"/>
    <property type="match status" value="1"/>
</dbReference>
<name>A0A1V6QY17_9EURO</name>
<dbReference type="GO" id="GO:0046872">
    <property type="term" value="F:metal ion binding"/>
    <property type="evidence" value="ECO:0007669"/>
    <property type="project" value="UniProtKB-KW"/>
</dbReference>
<keyword evidence="4" id="KW-0862">Zinc</keyword>
<dbReference type="InterPro" id="IPR013149">
    <property type="entry name" value="ADH-like_C"/>
</dbReference>
<dbReference type="EMBL" id="MDYO01000029">
    <property type="protein sequence ID" value="OQD93957.1"/>
    <property type="molecule type" value="Genomic_DNA"/>
</dbReference>
<dbReference type="Gene3D" id="3.40.50.720">
    <property type="entry name" value="NAD(P)-binding Rossmann-like Domain"/>
    <property type="match status" value="1"/>
</dbReference>
<proteinExistence type="inferred from homology"/>
<comment type="similarity">
    <text evidence="2">Belongs to the zinc-containing alcohol dehydrogenase family.</text>
</comment>
<keyword evidence="9" id="KW-1185">Reference proteome</keyword>
<comment type="caution">
    <text evidence="8">The sequence shown here is derived from an EMBL/GenBank/DDBJ whole genome shotgun (WGS) entry which is preliminary data.</text>
</comment>
<accession>A0A1V6QY17</accession>
<dbReference type="GO" id="GO:0034079">
    <property type="term" value="P:butanediol biosynthetic process"/>
    <property type="evidence" value="ECO:0007669"/>
    <property type="project" value="TreeGrafter"/>
</dbReference>
<dbReference type="InterPro" id="IPR011032">
    <property type="entry name" value="GroES-like_sf"/>
</dbReference>
<evidence type="ECO:0000259" key="7">
    <source>
        <dbReference type="Pfam" id="PF00107"/>
    </source>
</evidence>
<feature type="domain" description="Alcohol dehydrogenase-like C-terminal" evidence="7">
    <location>
        <begin position="73"/>
        <end position="194"/>
    </location>
</feature>
<organism evidence="8 9">
    <name type="scientific">Penicillium solitum</name>
    <dbReference type="NCBI Taxonomy" id="60172"/>
    <lineage>
        <taxon>Eukaryota</taxon>
        <taxon>Fungi</taxon>
        <taxon>Dikarya</taxon>
        <taxon>Ascomycota</taxon>
        <taxon>Pezizomycotina</taxon>
        <taxon>Eurotiomycetes</taxon>
        <taxon>Eurotiomycetidae</taxon>
        <taxon>Eurotiales</taxon>
        <taxon>Aspergillaceae</taxon>
        <taxon>Penicillium</taxon>
    </lineage>
</organism>
<dbReference type="SUPFAM" id="SSF51735">
    <property type="entry name" value="NAD(P)-binding Rossmann-fold domains"/>
    <property type="match status" value="1"/>
</dbReference>
<dbReference type="GO" id="GO:0000721">
    <property type="term" value="F:(R,R)-butanediol dehydrogenase activity"/>
    <property type="evidence" value="ECO:0007669"/>
    <property type="project" value="TreeGrafter"/>
</dbReference>
<keyword evidence="5" id="KW-0560">Oxidoreductase</keyword>
<dbReference type="AlphaFoldDB" id="A0A1V6QY17"/>
<sequence>MASNIHQTYYGFNTPGGGFSNQLVVRTSNLVCVPENVSLKTAALAEPLAVAWHMTRTSGFIAGQNVLILGAGPIGLALLMLLRSKGAGQILVTEVSDLRVRQARHFGADRVINPLEKSSLAAGESSSNPVVDAVHGLFEEGVDIAFDASGLQTTLDTGIASVRPDGTIFNVAIHEKPLLLNLNGLTVGEKRLTGG</sequence>
<dbReference type="Gene3D" id="3.90.180.10">
    <property type="entry name" value="Medium-chain alcohol dehydrogenases, catalytic domain"/>
    <property type="match status" value="1"/>
</dbReference>
<keyword evidence="3" id="KW-0479">Metal-binding</keyword>
<comment type="cofactor">
    <cofactor evidence="1">
        <name>Zn(2+)</name>
        <dbReference type="ChEBI" id="CHEBI:29105"/>
    </cofactor>
</comment>
<dbReference type="SUPFAM" id="SSF50129">
    <property type="entry name" value="GroES-like"/>
    <property type="match status" value="1"/>
</dbReference>
<evidence type="ECO:0000256" key="6">
    <source>
        <dbReference type="SAM" id="Phobius"/>
    </source>
</evidence>
<dbReference type="GO" id="GO:0005737">
    <property type="term" value="C:cytoplasm"/>
    <property type="evidence" value="ECO:0007669"/>
    <property type="project" value="TreeGrafter"/>
</dbReference>
<evidence type="ECO:0000256" key="1">
    <source>
        <dbReference type="ARBA" id="ARBA00001947"/>
    </source>
</evidence>
<dbReference type="Pfam" id="PF00107">
    <property type="entry name" value="ADH_zinc_N"/>
    <property type="match status" value="1"/>
</dbReference>
<feature type="transmembrane region" description="Helical" evidence="6">
    <location>
        <begin position="61"/>
        <end position="82"/>
    </location>
</feature>
<dbReference type="InterPro" id="IPR036291">
    <property type="entry name" value="NAD(P)-bd_dom_sf"/>
</dbReference>
<keyword evidence="6" id="KW-0472">Membrane</keyword>
<evidence type="ECO:0000256" key="2">
    <source>
        <dbReference type="ARBA" id="ARBA00008072"/>
    </source>
</evidence>
<dbReference type="Proteomes" id="UP000191612">
    <property type="component" value="Unassembled WGS sequence"/>
</dbReference>
<evidence type="ECO:0000313" key="8">
    <source>
        <dbReference type="EMBL" id="OQD93957.1"/>
    </source>
</evidence>
<dbReference type="STRING" id="60172.A0A1V6QY17"/>
<evidence type="ECO:0000256" key="3">
    <source>
        <dbReference type="ARBA" id="ARBA00022723"/>
    </source>
</evidence>
<evidence type="ECO:0000256" key="5">
    <source>
        <dbReference type="ARBA" id="ARBA00023002"/>
    </source>
</evidence>
<protein>
    <recommendedName>
        <fullName evidence="7">Alcohol dehydrogenase-like C-terminal domain-containing protein</fullName>
    </recommendedName>
</protein>
<dbReference type="PANTHER" id="PTHR43161">
    <property type="entry name" value="SORBITOL DEHYDROGENASE"/>
    <property type="match status" value="1"/>
</dbReference>
<evidence type="ECO:0000256" key="4">
    <source>
        <dbReference type="ARBA" id="ARBA00022833"/>
    </source>
</evidence>
<keyword evidence="6" id="KW-1133">Transmembrane helix</keyword>
<keyword evidence="6" id="KW-0812">Transmembrane</keyword>
<evidence type="ECO:0000313" key="9">
    <source>
        <dbReference type="Proteomes" id="UP000191612"/>
    </source>
</evidence>
<gene>
    <name evidence="8" type="ORF">PENSOL_c029G01807</name>
</gene>
<reference evidence="9" key="1">
    <citation type="journal article" date="2017" name="Nat. Microbiol.">
        <title>Global analysis of biosynthetic gene clusters reveals vast potential of secondary metabolite production in Penicillium species.</title>
        <authorList>
            <person name="Nielsen J.C."/>
            <person name="Grijseels S."/>
            <person name="Prigent S."/>
            <person name="Ji B."/>
            <person name="Dainat J."/>
            <person name="Nielsen K.F."/>
            <person name="Frisvad J.C."/>
            <person name="Workman M."/>
            <person name="Nielsen J."/>
        </authorList>
    </citation>
    <scope>NUCLEOTIDE SEQUENCE [LARGE SCALE GENOMIC DNA]</scope>
    <source>
        <strain evidence="9">IBT 29525</strain>
    </source>
</reference>